<dbReference type="InterPro" id="IPR038917">
    <property type="entry name" value="Malonyl_CoA_deC"/>
</dbReference>
<dbReference type="Gene3D" id="3.40.630.150">
    <property type="entry name" value="Malonyl-CoA decarboxylase, catalytic domain"/>
    <property type="match status" value="1"/>
</dbReference>
<dbReference type="Gene3D" id="1.20.140.90">
    <property type="entry name" value="Malonyl-CoA decarboxylase, oligemerization domain"/>
    <property type="match status" value="1"/>
</dbReference>
<protein>
    <recommendedName>
        <fullName evidence="5">Malonyl-CoA decarboxylase</fullName>
    </recommendedName>
</protein>
<dbReference type="STRING" id="667725.A0A0L0GCJ0"/>
<dbReference type="InterPro" id="IPR035372">
    <property type="entry name" value="MCD_N"/>
</dbReference>
<dbReference type="GO" id="GO:0006085">
    <property type="term" value="P:acetyl-CoA biosynthetic process"/>
    <property type="evidence" value="ECO:0007669"/>
    <property type="project" value="TreeGrafter"/>
</dbReference>
<evidence type="ECO:0000313" key="3">
    <source>
        <dbReference type="EMBL" id="KNC86727.1"/>
    </source>
</evidence>
<dbReference type="GO" id="GO:0005782">
    <property type="term" value="C:peroxisomal matrix"/>
    <property type="evidence" value="ECO:0007669"/>
    <property type="project" value="TreeGrafter"/>
</dbReference>
<dbReference type="OrthoDB" id="426718at2759"/>
<evidence type="ECO:0000259" key="2">
    <source>
        <dbReference type="Pfam" id="PF17408"/>
    </source>
</evidence>
<dbReference type="AlphaFoldDB" id="A0A0L0GCJ0"/>
<dbReference type="GO" id="GO:2001294">
    <property type="term" value="P:malonyl-CoA catabolic process"/>
    <property type="evidence" value="ECO:0007669"/>
    <property type="project" value="TreeGrafter"/>
</dbReference>
<accession>A0A0L0GCJ0</accession>
<dbReference type="EMBL" id="KQ241639">
    <property type="protein sequence ID" value="KNC86727.1"/>
    <property type="molecule type" value="Genomic_DNA"/>
</dbReference>
<dbReference type="Proteomes" id="UP000054560">
    <property type="component" value="Unassembled WGS sequence"/>
</dbReference>
<sequence>MAYILSLSKMYKVGAEMRPWRMAHANTLMRMFANTRTIPTSSGVYQLSTLRSISYTRAYTTTPFDTTSGSFINTADKTDYNTEEALSVQVEQYWRNVNKYLDNDDGSYLAESRAKGTMNPENIKDLINKAVKIKRSLTSDILPNIVTTNLMESYRRHGDDVKQRFFEVLYQDFDVDERELEAAMGNLQKELRSGQEHIAHAKAMMRLRLASEPVYNSLFTQIARHAGGIKCVIDMRADLLRIKRKTEDQNAKAAFKCLDDCLMRMLMEWFNIGFLDLRQITWNSPAAWLEQVYKNEQVHKVSDWQDLKRRVGEDRMVFGFFHRSLPDTPLVIVHVALTSALSSSVQALLGPEAKLDTAKVHAANFYSINSTQKGLSGADLGNFLIKRVSVVLKHRFPNLEIASTLSPVPGFRSWLETQFKLSATSTSADNLLKPDEAERISSAKPGHTTPTAALKAALSDDQWSGDLAPVTKPILLRLCARYLVLERNRKFALDPVANFHIRNGASVYRLNWLGDTSDRGMQRSYGIMVNYRYEEEKVEVNNARYLMDAHISVSEEIQKLLD</sequence>
<dbReference type="Pfam" id="PF05292">
    <property type="entry name" value="MCD"/>
    <property type="match status" value="1"/>
</dbReference>
<dbReference type="PANTHER" id="PTHR28641:SF1">
    <property type="entry name" value="MALONYL-COA DECARBOXYLASE, MITOCHONDRIAL"/>
    <property type="match status" value="1"/>
</dbReference>
<dbReference type="GO" id="GO:0006633">
    <property type="term" value="P:fatty acid biosynthetic process"/>
    <property type="evidence" value="ECO:0007669"/>
    <property type="project" value="InterPro"/>
</dbReference>
<gene>
    <name evidence="3" type="ORF">SARC_01147</name>
</gene>
<dbReference type="Pfam" id="PF17408">
    <property type="entry name" value="MCD_N"/>
    <property type="match status" value="1"/>
</dbReference>
<proteinExistence type="predicted"/>
<evidence type="ECO:0008006" key="5">
    <source>
        <dbReference type="Google" id="ProtNLM"/>
    </source>
</evidence>
<name>A0A0L0GCJ0_9EUKA</name>
<evidence type="ECO:0000259" key="1">
    <source>
        <dbReference type="Pfam" id="PF05292"/>
    </source>
</evidence>
<feature type="domain" description="Malonyl-CoA decarboxylase N-terminal" evidence="2">
    <location>
        <begin position="173"/>
        <end position="270"/>
    </location>
</feature>
<dbReference type="InterPro" id="IPR042303">
    <property type="entry name" value="Malonyl_CoA_deC_C_sf"/>
</dbReference>
<dbReference type="RefSeq" id="XP_014160629.1">
    <property type="nucleotide sequence ID" value="XM_014305154.1"/>
</dbReference>
<dbReference type="GO" id="GO:0050080">
    <property type="term" value="F:malonyl-CoA decarboxylase activity"/>
    <property type="evidence" value="ECO:0007669"/>
    <property type="project" value="InterPro"/>
</dbReference>
<feature type="domain" description="Malonyl-CoA decarboxylase C-terminal" evidence="1">
    <location>
        <begin position="273"/>
        <end position="534"/>
    </location>
</feature>
<dbReference type="InterPro" id="IPR038351">
    <property type="entry name" value="MCD_N_sf"/>
</dbReference>
<dbReference type="GeneID" id="25901651"/>
<dbReference type="eggNOG" id="KOG3018">
    <property type="taxonomic scope" value="Eukaryota"/>
</dbReference>
<evidence type="ECO:0000313" key="4">
    <source>
        <dbReference type="Proteomes" id="UP000054560"/>
    </source>
</evidence>
<dbReference type="InterPro" id="IPR007956">
    <property type="entry name" value="Malonyl_CoA_deC_C"/>
</dbReference>
<organism evidence="3 4">
    <name type="scientific">Sphaeroforma arctica JP610</name>
    <dbReference type="NCBI Taxonomy" id="667725"/>
    <lineage>
        <taxon>Eukaryota</taxon>
        <taxon>Ichthyosporea</taxon>
        <taxon>Ichthyophonida</taxon>
        <taxon>Sphaeroforma</taxon>
    </lineage>
</organism>
<keyword evidence="4" id="KW-1185">Reference proteome</keyword>
<dbReference type="GO" id="GO:0005759">
    <property type="term" value="C:mitochondrial matrix"/>
    <property type="evidence" value="ECO:0007669"/>
    <property type="project" value="TreeGrafter"/>
</dbReference>
<dbReference type="PANTHER" id="PTHR28641">
    <property type="match status" value="1"/>
</dbReference>
<reference evidence="3 4" key="1">
    <citation type="submission" date="2011-02" db="EMBL/GenBank/DDBJ databases">
        <title>The Genome Sequence of Sphaeroforma arctica JP610.</title>
        <authorList>
            <consortium name="The Broad Institute Genome Sequencing Platform"/>
            <person name="Russ C."/>
            <person name="Cuomo C."/>
            <person name="Young S.K."/>
            <person name="Zeng Q."/>
            <person name="Gargeya S."/>
            <person name="Alvarado L."/>
            <person name="Berlin A."/>
            <person name="Chapman S.B."/>
            <person name="Chen Z."/>
            <person name="Freedman E."/>
            <person name="Gellesch M."/>
            <person name="Goldberg J."/>
            <person name="Griggs A."/>
            <person name="Gujja S."/>
            <person name="Heilman E."/>
            <person name="Heiman D."/>
            <person name="Howarth C."/>
            <person name="Mehta T."/>
            <person name="Neiman D."/>
            <person name="Pearson M."/>
            <person name="Roberts A."/>
            <person name="Saif S."/>
            <person name="Shea T."/>
            <person name="Shenoy N."/>
            <person name="Sisk P."/>
            <person name="Stolte C."/>
            <person name="Sykes S."/>
            <person name="White J."/>
            <person name="Yandava C."/>
            <person name="Burger G."/>
            <person name="Gray M.W."/>
            <person name="Holland P.W.H."/>
            <person name="King N."/>
            <person name="Lang F.B.F."/>
            <person name="Roger A.J."/>
            <person name="Ruiz-Trillo I."/>
            <person name="Haas B."/>
            <person name="Nusbaum C."/>
            <person name="Birren B."/>
        </authorList>
    </citation>
    <scope>NUCLEOTIDE SEQUENCE [LARGE SCALE GENOMIC DNA]</scope>
    <source>
        <strain evidence="3 4">JP610</strain>
    </source>
</reference>